<keyword evidence="6" id="KW-0906">Nuclear pore complex</keyword>
<dbReference type="EMBL" id="AM428954">
    <property type="protein sequence ID" value="CAN60341.1"/>
    <property type="molecule type" value="Genomic_DNA"/>
</dbReference>
<gene>
    <name evidence="8" type="ORF">VITISV_031320</name>
</gene>
<protein>
    <submittedName>
        <fullName evidence="8">Uncharacterized protein</fullName>
    </submittedName>
</protein>
<keyword evidence="2" id="KW-0813">Transport</keyword>
<keyword evidence="7" id="KW-0539">Nucleus</keyword>
<evidence type="ECO:0000313" key="8">
    <source>
        <dbReference type="EMBL" id="CAN60341.1"/>
    </source>
</evidence>
<evidence type="ECO:0000256" key="7">
    <source>
        <dbReference type="ARBA" id="ARBA00023242"/>
    </source>
</evidence>
<evidence type="ECO:0000256" key="5">
    <source>
        <dbReference type="ARBA" id="ARBA00023010"/>
    </source>
</evidence>
<dbReference type="Gene3D" id="1.20.190.50">
    <property type="match status" value="1"/>
</dbReference>
<accession>A5AKN8</accession>
<keyword evidence="4" id="KW-0653">Protein transport</keyword>
<reference evidence="8" key="1">
    <citation type="journal article" date="2007" name="PLoS ONE">
        <title>The first genome sequence of an elite grapevine cultivar (Pinot noir Vitis vinifera L.): coping with a highly heterozygous genome.</title>
        <authorList>
            <person name="Velasco R."/>
            <person name="Zharkikh A."/>
            <person name="Troggio M."/>
            <person name="Cartwright D.A."/>
            <person name="Cestaro A."/>
            <person name="Pruss D."/>
            <person name="Pindo M."/>
            <person name="FitzGerald L.M."/>
            <person name="Vezzulli S."/>
            <person name="Reid J."/>
            <person name="Malacarne G."/>
            <person name="Iliev D."/>
            <person name="Coppola G."/>
            <person name="Wardell B."/>
            <person name="Micheletti D."/>
            <person name="Macalma T."/>
            <person name="Facci M."/>
            <person name="Mitchell J.T."/>
            <person name="Perazzolli M."/>
            <person name="Eldredge G."/>
            <person name="Gatto P."/>
            <person name="Oyzerski R."/>
            <person name="Moretto M."/>
            <person name="Gutin N."/>
            <person name="Stefanini M."/>
            <person name="Chen Y."/>
            <person name="Segala C."/>
            <person name="Davenport C."/>
            <person name="Dematte L."/>
            <person name="Mraz A."/>
            <person name="Battilana J."/>
            <person name="Stormo K."/>
            <person name="Costa F."/>
            <person name="Tao Q."/>
            <person name="Si-Ammour A."/>
            <person name="Harkins T."/>
            <person name="Lackey A."/>
            <person name="Perbost C."/>
            <person name="Taillon B."/>
            <person name="Stella A."/>
            <person name="Solovyev V."/>
            <person name="Fawcett J.A."/>
            <person name="Sterck L."/>
            <person name="Vandepoele K."/>
            <person name="Grando S.M."/>
            <person name="Toppo S."/>
            <person name="Moser C."/>
            <person name="Lanchbury J."/>
            <person name="Bogden R."/>
            <person name="Skolnick M."/>
            <person name="Sgaramella V."/>
            <person name="Bhatnagar S.K."/>
            <person name="Fontana P."/>
            <person name="Gutin A."/>
            <person name="Van de Peer Y."/>
            <person name="Salamini F."/>
            <person name="Viola R."/>
        </authorList>
    </citation>
    <scope>NUCLEOTIDE SEQUENCE</scope>
</reference>
<dbReference type="ExpressionAtlas" id="A5AKN8">
    <property type="expression patterns" value="baseline and differential"/>
</dbReference>
<keyword evidence="5" id="KW-0811">Translocation</keyword>
<evidence type="ECO:0000256" key="4">
    <source>
        <dbReference type="ARBA" id="ARBA00022927"/>
    </source>
</evidence>
<organism evidence="8">
    <name type="scientific">Vitis vinifera</name>
    <name type="common">Grape</name>
    <dbReference type="NCBI Taxonomy" id="29760"/>
    <lineage>
        <taxon>Eukaryota</taxon>
        <taxon>Viridiplantae</taxon>
        <taxon>Streptophyta</taxon>
        <taxon>Embryophyta</taxon>
        <taxon>Tracheophyta</taxon>
        <taxon>Spermatophyta</taxon>
        <taxon>Magnoliopsida</taxon>
        <taxon>eudicotyledons</taxon>
        <taxon>Gunneridae</taxon>
        <taxon>Pentapetalae</taxon>
        <taxon>rosids</taxon>
        <taxon>Vitales</taxon>
        <taxon>Vitaceae</taxon>
        <taxon>Viteae</taxon>
        <taxon>Vitis</taxon>
    </lineage>
</organism>
<dbReference type="GO" id="GO:0017056">
    <property type="term" value="F:structural constituent of nuclear pore"/>
    <property type="evidence" value="ECO:0007669"/>
    <property type="project" value="InterPro"/>
</dbReference>
<name>A5AKN8_VITVI</name>
<dbReference type="PANTHER" id="PTHR13003">
    <property type="entry name" value="NUP107-RELATED"/>
    <property type="match status" value="1"/>
</dbReference>
<keyword evidence="3" id="KW-0509">mRNA transport</keyword>
<dbReference type="GO" id="GO:0015031">
    <property type="term" value="P:protein transport"/>
    <property type="evidence" value="ECO:0007669"/>
    <property type="project" value="UniProtKB-KW"/>
</dbReference>
<dbReference type="GO" id="GO:0005643">
    <property type="term" value="C:nuclear pore"/>
    <property type="evidence" value="ECO:0007669"/>
    <property type="project" value="UniProtKB-SubCell"/>
</dbReference>
<evidence type="ECO:0000256" key="1">
    <source>
        <dbReference type="ARBA" id="ARBA00004567"/>
    </source>
</evidence>
<dbReference type="AlphaFoldDB" id="A5AKN8"/>
<sequence>MPVGAHTLLSFLAEPLKQPPETLHAFEEYNVAENLKEFQDWSEYYSCDATYRNWLKIESEIAEVPPLETLIGGKAKSHCSSQRNTKFITFVATTCHLVHHINKCTVLLSERGNCVESPVNGMFIQHKLLVNVSISPRDNYRIEFVVRCLAVEGDGLGSHELCDGGVLGTVMAAGFKGELARFQAGVTIEISRLDAWYSSNDGSLKGPATYIVQGLCRRCCLPELALRCMQVSVSLVQSGDPPENHELIELVACPETGFVHLFSQHQLQEFLLLEREYSIYKMELQEDSLLES</sequence>
<evidence type="ECO:0000256" key="3">
    <source>
        <dbReference type="ARBA" id="ARBA00022816"/>
    </source>
</evidence>
<evidence type="ECO:0000256" key="6">
    <source>
        <dbReference type="ARBA" id="ARBA00023132"/>
    </source>
</evidence>
<proteinExistence type="predicted"/>
<dbReference type="GO" id="GO:0051028">
    <property type="term" value="P:mRNA transport"/>
    <property type="evidence" value="ECO:0007669"/>
    <property type="project" value="UniProtKB-KW"/>
</dbReference>
<dbReference type="InterPro" id="IPR007252">
    <property type="entry name" value="Nup84/Nup107"/>
</dbReference>
<dbReference type="PANTHER" id="PTHR13003:SF2">
    <property type="entry name" value="NUCLEAR PORE COMPLEX PROTEIN NUP107"/>
    <property type="match status" value="1"/>
</dbReference>
<evidence type="ECO:0000256" key="2">
    <source>
        <dbReference type="ARBA" id="ARBA00022448"/>
    </source>
</evidence>
<comment type="subcellular location">
    <subcellularLocation>
        <location evidence="1">Nucleus</location>
        <location evidence="1">Nuclear pore complex</location>
    </subcellularLocation>
</comment>